<sequence>MRKIFLTLAFAATAFTAATASSFADDCDNGYASNYNYPTYSNSYRVTQTYSRTTYYDCRTVSYRVWDDYAQSYIYRTREVCN</sequence>
<dbReference type="Proteomes" id="UP001595190">
    <property type="component" value="Unassembled WGS sequence"/>
</dbReference>
<dbReference type="EMBL" id="JBHGPK010000002">
    <property type="protein sequence ID" value="MFC2249461.1"/>
    <property type="molecule type" value="Genomic_DNA"/>
</dbReference>
<feature type="signal peptide" evidence="1">
    <location>
        <begin position="1"/>
        <end position="24"/>
    </location>
</feature>
<protein>
    <recommendedName>
        <fullName evidence="6">Lectin-like protein BA14k</fullName>
    </recommendedName>
</protein>
<keyword evidence="1" id="KW-0732">Signal</keyword>
<evidence type="ECO:0000313" key="4">
    <source>
        <dbReference type="Proteomes" id="UP001555786"/>
    </source>
</evidence>
<evidence type="ECO:0000313" key="2">
    <source>
        <dbReference type="EMBL" id="MEW9310604.1"/>
    </source>
</evidence>
<evidence type="ECO:0008006" key="6">
    <source>
        <dbReference type="Google" id="ProtNLM"/>
    </source>
</evidence>
<keyword evidence="4" id="KW-1185">Reference proteome</keyword>
<evidence type="ECO:0000256" key="1">
    <source>
        <dbReference type="SAM" id="SignalP"/>
    </source>
</evidence>
<evidence type="ECO:0000313" key="3">
    <source>
        <dbReference type="EMBL" id="MFC2249461.1"/>
    </source>
</evidence>
<dbReference type="EMBL" id="JBFNQD010000031">
    <property type="protein sequence ID" value="MEW9310604.1"/>
    <property type="molecule type" value="Genomic_DNA"/>
</dbReference>
<comment type="caution">
    <text evidence="2">The sequence shown here is derived from an EMBL/GenBank/DDBJ whole genome shotgun (WGS) entry which is preliminary data.</text>
</comment>
<gene>
    <name evidence="2" type="ORF">ABXS05_34015</name>
    <name evidence="3" type="ORF">ACETRX_07535</name>
</gene>
<dbReference type="Proteomes" id="UP001555786">
    <property type="component" value="Unassembled WGS sequence"/>
</dbReference>
<evidence type="ECO:0000313" key="5">
    <source>
        <dbReference type="Proteomes" id="UP001595190"/>
    </source>
</evidence>
<feature type="chain" id="PRO_5045032933" description="Lectin-like protein BA14k" evidence="1">
    <location>
        <begin position="25"/>
        <end position="82"/>
    </location>
</feature>
<proteinExistence type="predicted"/>
<name>A0ABV3PY47_9HYPH</name>
<dbReference type="RefSeq" id="WP_367626971.1">
    <property type="nucleotide sequence ID" value="NZ_JBFNQD010000031.1"/>
</dbReference>
<reference evidence="3 5" key="2">
    <citation type="submission" date="2024-09" db="EMBL/GenBank/DDBJ databases">
        <title>Description of Labrys sedimenti sp. nov., isolated from a diclofenac-degrading enrichment culture, and genome-based reclassification of Labrys portucalensis as a later heterotypic synonym of Labrys neptuniae.</title>
        <authorList>
            <person name="Tancsics A."/>
            <person name="Csepanyi A."/>
        </authorList>
    </citation>
    <scope>NUCLEOTIDE SEQUENCE [LARGE SCALE GENOMIC DNA]</scope>
    <source>
        <strain evidence="3 5">LMG 23412</strain>
    </source>
</reference>
<accession>A0ABV3PY47</accession>
<organism evidence="2 4">
    <name type="scientific">Labrys neptuniae</name>
    <dbReference type="NCBI Taxonomy" id="376174"/>
    <lineage>
        <taxon>Bacteria</taxon>
        <taxon>Pseudomonadati</taxon>
        <taxon>Pseudomonadota</taxon>
        <taxon>Alphaproteobacteria</taxon>
        <taxon>Hyphomicrobiales</taxon>
        <taxon>Xanthobacteraceae</taxon>
        <taxon>Labrys</taxon>
    </lineage>
</organism>
<reference evidence="2 4" key="1">
    <citation type="submission" date="2024-07" db="EMBL/GenBank/DDBJ databases">
        <title>Description of Labrys sedimenti sp. nov., isolated from a diclofenac-degrading enrichment culture.</title>
        <authorList>
            <person name="Tancsics A."/>
            <person name="Csepanyi A."/>
        </authorList>
    </citation>
    <scope>NUCLEOTIDE SEQUENCE [LARGE SCALE GENOMIC DNA]</scope>
    <source>
        <strain evidence="2 4">LMG 23578</strain>
    </source>
</reference>